<dbReference type="EMBL" id="VSRR010067687">
    <property type="protein sequence ID" value="MPC85215.1"/>
    <property type="molecule type" value="Genomic_DNA"/>
</dbReference>
<accession>A0A5B7IRY2</accession>
<reference evidence="2 3" key="1">
    <citation type="submission" date="2019-05" db="EMBL/GenBank/DDBJ databases">
        <title>Another draft genome of Portunus trituberculatus and its Hox gene families provides insights of decapod evolution.</title>
        <authorList>
            <person name="Jeong J.-H."/>
            <person name="Song I."/>
            <person name="Kim S."/>
            <person name="Choi T."/>
            <person name="Kim D."/>
            <person name="Ryu S."/>
            <person name="Kim W."/>
        </authorList>
    </citation>
    <scope>NUCLEOTIDE SEQUENCE [LARGE SCALE GENOMIC DNA]</scope>
    <source>
        <tissue evidence="2">Muscle</tissue>
    </source>
</reference>
<evidence type="ECO:0000313" key="3">
    <source>
        <dbReference type="Proteomes" id="UP000324222"/>
    </source>
</evidence>
<feature type="region of interest" description="Disordered" evidence="1">
    <location>
        <begin position="1"/>
        <end position="33"/>
    </location>
</feature>
<proteinExistence type="predicted"/>
<keyword evidence="3" id="KW-1185">Reference proteome</keyword>
<feature type="compositionally biased region" description="Basic residues" evidence="1">
    <location>
        <begin position="1"/>
        <end position="15"/>
    </location>
</feature>
<comment type="caution">
    <text evidence="2">The sequence shown here is derived from an EMBL/GenBank/DDBJ whole genome shotgun (WGS) entry which is preliminary data.</text>
</comment>
<sequence>MKNKKNERREKKRGTIKREKQSVRKKWHKEIHRRIPRRVVSSYSKRAIKVKRRHSDLEAEEDVKEGEEGPRGTKRHGRGEAELGDRWLTCDGRWGIDGAGLGVDRRVEGLRGRRSRGGVSGRDRKSAGCILGLGRGGNVG</sequence>
<organism evidence="2 3">
    <name type="scientific">Portunus trituberculatus</name>
    <name type="common">Swimming crab</name>
    <name type="synonym">Neptunus trituberculatus</name>
    <dbReference type="NCBI Taxonomy" id="210409"/>
    <lineage>
        <taxon>Eukaryota</taxon>
        <taxon>Metazoa</taxon>
        <taxon>Ecdysozoa</taxon>
        <taxon>Arthropoda</taxon>
        <taxon>Crustacea</taxon>
        <taxon>Multicrustacea</taxon>
        <taxon>Malacostraca</taxon>
        <taxon>Eumalacostraca</taxon>
        <taxon>Eucarida</taxon>
        <taxon>Decapoda</taxon>
        <taxon>Pleocyemata</taxon>
        <taxon>Brachyura</taxon>
        <taxon>Eubrachyura</taxon>
        <taxon>Portunoidea</taxon>
        <taxon>Portunidae</taxon>
        <taxon>Portuninae</taxon>
        <taxon>Portunus</taxon>
    </lineage>
</organism>
<dbReference type="Proteomes" id="UP000324222">
    <property type="component" value="Unassembled WGS sequence"/>
</dbReference>
<evidence type="ECO:0000256" key="1">
    <source>
        <dbReference type="SAM" id="MobiDB-lite"/>
    </source>
</evidence>
<feature type="compositionally biased region" description="Basic residues" evidence="1">
    <location>
        <begin position="23"/>
        <end position="33"/>
    </location>
</feature>
<protein>
    <submittedName>
        <fullName evidence="2">Uncharacterized protein</fullName>
    </submittedName>
</protein>
<feature type="region of interest" description="Disordered" evidence="1">
    <location>
        <begin position="49"/>
        <end position="82"/>
    </location>
</feature>
<dbReference type="AlphaFoldDB" id="A0A5B7IRY2"/>
<gene>
    <name evidence="2" type="ORF">E2C01_079979</name>
</gene>
<evidence type="ECO:0000313" key="2">
    <source>
        <dbReference type="EMBL" id="MPC85215.1"/>
    </source>
</evidence>
<name>A0A5B7IRY2_PORTR</name>